<comment type="cofactor">
    <cofactor evidence="1">
        <name>FAD</name>
        <dbReference type="ChEBI" id="CHEBI:57692"/>
    </cofactor>
</comment>
<dbReference type="GO" id="GO:0006879">
    <property type="term" value="P:intracellular iron ion homeostasis"/>
    <property type="evidence" value="ECO:0007669"/>
    <property type="project" value="TreeGrafter"/>
</dbReference>
<sequence>MLTVLECIQSNAHATEEINTSLAYINDICATHKIKFEHDKLLSFLNENKNGFTNLEDQIAHYKEYVKKMKMFNFENNLQEEIEPFVLEFPIYTESTDFKNSKIEITDILSNRNMSSKLGLLLNLYWIIFPIFGLYANAIYWANPVFFIKIKSKNPFIKIRKYLLKTHLKKNESDECKKENFTASFKKNMNEQESNGHKSNSSLKQILPSKNCLWILNVYFFLVLTCFFISLKITDQGNTFSFKHINSYSTTINRSKLTQKKIMLFVADRAGILAMFQLPTLFLLSGQNNILISLTGWNYKTFNFFHKWVSRLFIILVFLHALLYLNLSISNGTAKYRWSLKKWRCACLGFVSLVFLSGTTVRKFRHYYYEIFKVTHHFFIVLFSYGLYHHIKKLGWNWLLYTSLLIWAVEYLMRLSKIIASGGVLNAKCIGIGDCPELNGYHTLKLYISHSKWWRPYPGCYVFIYILTPDLFWQRHPITVLQDPDDPTNSDVVLLIKVKNGMTKRLSELVAANGKHTLLVPVLLEGPYGRSISLKRYDKSLFVAGGMGITPVYTLALDTVKEYMQKHKLDINRNSPKSLSSSDMITDELSEKIDNDDSLIPIHIDWFVPHVEAIAVFVNEIVYLAMFGCNLISIKIHVTRFNHLDTKFIKRTNMVYDLQRATAGIHQSHIFGNDQNHSRVSSVNTFEALPSGYMEYWDNQDQSISSIKPLFNESDDQLTQESGGKIYKDNTNDNIPQTGLSKAENTKGLLSALDNEMFIDSSAPKADVISTPSSDLQNDKRSKNTNSLDTAKLGKLKTITKSSSTSSKQSKSETDSSSSGYVDDILTVKTDTERYSVTSVKEKIDLEQKLRQRQLENHKRVEKGETSKYSMSSLKEKVTKKLAHRNKPTAENSLPFEKSADYRAIKIVEILNKTFANIRIETNHLPDLIDLVEDKINIKEGSVAVVSCGPEAMKNDVKRGFLNKLHRKEDGLNLDFFEEELAW</sequence>
<feature type="transmembrane region" description="Helical" evidence="15">
    <location>
        <begin position="367"/>
        <end position="388"/>
    </location>
</feature>
<dbReference type="PROSITE" id="PS51384">
    <property type="entry name" value="FAD_FR"/>
    <property type="match status" value="1"/>
</dbReference>
<keyword evidence="12 15" id="KW-0472">Membrane</keyword>
<evidence type="ECO:0000256" key="8">
    <source>
        <dbReference type="ARBA" id="ARBA00022857"/>
    </source>
</evidence>
<keyword evidence="8" id="KW-0521">NADP</keyword>
<dbReference type="SUPFAM" id="SSF52343">
    <property type="entry name" value="Ferredoxin reductase-like, C-terminal NADP-linked domain"/>
    <property type="match status" value="1"/>
</dbReference>
<dbReference type="CDD" id="cd06186">
    <property type="entry name" value="NOX_Duox_like_FAD_NADP"/>
    <property type="match status" value="1"/>
</dbReference>
<dbReference type="Pfam" id="PF01794">
    <property type="entry name" value="Ferric_reduct"/>
    <property type="match status" value="1"/>
</dbReference>
<feature type="transmembrane region" description="Helical" evidence="15">
    <location>
        <begin position="304"/>
        <end position="325"/>
    </location>
</feature>
<feature type="compositionally biased region" description="Low complexity" evidence="14">
    <location>
        <begin position="797"/>
        <end position="819"/>
    </location>
</feature>
<reference evidence="18" key="1">
    <citation type="submission" date="2016-11" db="EMBL/GenBank/DDBJ databases">
        <authorList>
            <person name="Guldener U."/>
        </authorList>
    </citation>
    <scope>NUCLEOTIDE SEQUENCE [LARGE SCALE GENOMIC DNA]</scope>
</reference>
<keyword evidence="7" id="KW-0274">FAD</keyword>
<dbReference type="VEuPathDB" id="FungiDB:HGUI_02426"/>
<feature type="transmembrane region" description="Helical" evidence="15">
    <location>
        <begin position="262"/>
        <end position="284"/>
    </location>
</feature>
<evidence type="ECO:0000313" key="17">
    <source>
        <dbReference type="EMBL" id="SGZ40226.1"/>
    </source>
</evidence>
<evidence type="ECO:0000256" key="7">
    <source>
        <dbReference type="ARBA" id="ARBA00022827"/>
    </source>
</evidence>
<evidence type="ECO:0000256" key="12">
    <source>
        <dbReference type="ARBA" id="ARBA00023136"/>
    </source>
</evidence>
<evidence type="ECO:0000256" key="4">
    <source>
        <dbReference type="ARBA" id="ARBA00022617"/>
    </source>
</evidence>
<keyword evidence="13" id="KW-0325">Glycoprotein</keyword>
<feature type="transmembrane region" description="Helical" evidence="15">
    <location>
        <begin position="395"/>
        <end position="413"/>
    </location>
</feature>
<dbReference type="PANTHER" id="PTHR32361">
    <property type="entry name" value="FERRIC/CUPRIC REDUCTASE TRANSMEMBRANE COMPONENT"/>
    <property type="match status" value="1"/>
</dbReference>
<evidence type="ECO:0000256" key="15">
    <source>
        <dbReference type="SAM" id="Phobius"/>
    </source>
</evidence>
<keyword evidence="3" id="KW-0813">Transport</keyword>
<keyword evidence="6 15" id="KW-0812">Transmembrane</keyword>
<evidence type="ECO:0000256" key="5">
    <source>
        <dbReference type="ARBA" id="ARBA00022630"/>
    </source>
</evidence>
<feature type="region of interest" description="Disordered" evidence="14">
    <location>
        <begin position="765"/>
        <end position="820"/>
    </location>
</feature>
<feature type="transmembrane region" description="Helical" evidence="15">
    <location>
        <begin position="120"/>
        <end position="142"/>
    </location>
</feature>
<keyword evidence="4" id="KW-0349">Heme</keyword>
<dbReference type="InterPro" id="IPR013130">
    <property type="entry name" value="Fe3_Rdtase_TM_dom"/>
</dbReference>
<dbReference type="GO" id="GO:0006826">
    <property type="term" value="P:iron ion transport"/>
    <property type="evidence" value="ECO:0007669"/>
    <property type="project" value="TreeGrafter"/>
</dbReference>
<evidence type="ECO:0000256" key="1">
    <source>
        <dbReference type="ARBA" id="ARBA00001974"/>
    </source>
</evidence>
<dbReference type="InterPro" id="IPR051410">
    <property type="entry name" value="Ferric/Cupric_Reductase"/>
</dbReference>
<dbReference type="SFLD" id="SFLDG01168">
    <property type="entry name" value="Ferric_reductase_subgroup_(FRE"/>
    <property type="match status" value="1"/>
</dbReference>
<organism evidence="17 18">
    <name type="scientific">Hanseniaspora guilliermondii</name>
    <dbReference type="NCBI Taxonomy" id="56406"/>
    <lineage>
        <taxon>Eukaryota</taxon>
        <taxon>Fungi</taxon>
        <taxon>Dikarya</taxon>
        <taxon>Ascomycota</taxon>
        <taxon>Saccharomycotina</taxon>
        <taxon>Saccharomycetes</taxon>
        <taxon>Saccharomycodales</taxon>
        <taxon>Saccharomycodaceae</taxon>
        <taxon>Hanseniaspora</taxon>
    </lineage>
</organism>
<feature type="domain" description="FAD-binding FR-type" evidence="16">
    <location>
        <begin position="408"/>
        <end position="534"/>
    </location>
</feature>
<dbReference type="InterPro" id="IPR039261">
    <property type="entry name" value="FNR_nucleotide-bd"/>
</dbReference>
<dbReference type="OrthoDB" id="167398at2759"/>
<dbReference type="InterPro" id="IPR013112">
    <property type="entry name" value="FAD-bd_8"/>
</dbReference>
<evidence type="ECO:0000256" key="9">
    <source>
        <dbReference type="ARBA" id="ARBA00022989"/>
    </source>
</evidence>
<keyword evidence="10" id="KW-0408">Iron</keyword>
<dbReference type="InterPro" id="IPR017927">
    <property type="entry name" value="FAD-bd_FR_type"/>
</dbReference>
<dbReference type="GO" id="GO:0015677">
    <property type="term" value="P:copper ion import"/>
    <property type="evidence" value="ECO:0007669"/>
    <property type="project" value="TreeGrafter"/>
</dbReference>
<comment type="subcellular location">
    <subcellularLocation>
        <location evidence="2">Membrane</location>
        <topology evidence="2">Multi-pass membrane protein</topology>
    </subcellularLocation>
</comment>
<keyword evidence="11" id="KW-0406">Ion transport</keyword>
<name>A0A1L0B1E1_9ASCO</name>
<dbReference type="SFLD" id="SFLDS00052">
    <property type="entry name" value="Ferric_Reductase_Domain"/>
    <property type="match status" value="1"/>
</dbReference>
<dbReference type="EMBL" id="FQNF01000043">
    <property type="protein sequence ID" value="SGZ40226.1"/>
    <property type="molecule type" value="Genomic_DNA"/>
</dbReference>
<dbReference type="PANTHER" id="PTHR32361:SF9">
    <property type="entry name" value="FERRIC REDUCTASE TRANSMEMBRANE COMPONENT 3-RELATED"/>
    <property type="match status" value="1"/>
</dbReference>
<feature type="transmembrane region" description="Helical" evidence="15">
    <location>
        <begin position="213"/>
        <end position="233"/>
    </location>
</feature>
<dbReference type="Gene3D" id="3.40.50.80">
    <property type="entry name" value="Nucleotide-binding domain of ferredoxin-NADP reductase (FNR) module"/>
    <property type="match status" value="1"/>
</dbReference>
<evidence type="ECO:0000256" key="11">
    <source>
        <dbReference type="ARBA" id="ARBA00023065"/>
    </source>
</evidence>
<dbReference type="AlphaFoldDB" id="A0A1L0B1E1"/>
<evidence type="ECO:0000256" key="14">
    <source>
        <dbReference type="SAM" id="MobiDB-lite"/>
    </source>
</evidence>
<evidence type="ECO:0000256" key="10">
    <source>
        <dbReference type="ARBA" id="ARBA00023004"/>
    </source>
</evidence>
<dbReference type="Proteomes" id="UP000183365">
    <property type="component" value="Unassembled WGS sequence"/>
</dbReference>
<protein>
    <recommendedName>
        <fullName evidence="16">FAD-binding FR-type domain-containing protein</fullName>
    </recommendedName>
</protein>
<keyword evidence="4" id="KW-0479">Metal-binding</keyword>
<keyword evidence="18" id="KW-1185">Reference proteome</keyword>
<proteinExistence type="predicted"/>
<feature type="transmembrane region" description="Helical" evidence="15">
    <location>
        <begin position="345"/>
        <end position="361"/>
    </location>
</feature>
<dbReference type="GO" id="GO:0000293">
    <property type="term" value="F:ferric-chelate reductase activity"/>
    <property type="evidence" value="ECO:0007669"/>
    <property type="project" value="TreeGrafter"/>
</dbReference>
<accession>A0A1L0B1E1</accession>
<evidence type="ECO:0000256" key="2">
    <source>
        <dbReference type="ARBA" id="ARBA00004141"/>
    </source>
</evidence>
<dbReference type="Pfam" id="PF08022">
    <property type="entry name" value="FAD_binding_8"/>
    <property type="match status" value="1"/>
</dbReference>
<evidence type="ECO:0000259" key="16">
    <source>
        <dbReference type="PROSITE" id="PS51384"/>
    </source>
</evidence>
<evidence type="ECO:0000313" key="18">
    <source>
        <dbReference type="Proteomes" id="UP000183365"/>
    </source>
</evidence>
<feature type="region of interest" description="Disordered" evidence="14">
    <location>
        <begin position="715"/>
        <end position="742"/>
    </location>
</feature>
<keyword evidence="5" id="KW-0285">Flavoprotein</keyword>
<gene>
    <name evidence="17" type="ORF">HGUI_02426</name>
</gene>
<evidence type="ECO:0000256" key="3">
    <source>
        <dbReference type="ARBA" id="ARBA00022448"/>
    </source>
</evidence>
<keyword evidence="9 15" id="KW-1133">Transmembrane helix</keyword>
<evidence type="ECO:0000256" key="13">
    <source>
        <dbReference type="ARBA" id="ARBA00023180"/>
    </source>
</evidence>
<evidence type="ECO:0000256" key="6">
    <source>
        <dbReference type="ARBA" id="ARBA00022692"/>
    </source>
</evidence>
<dbReference type="GO" id="GO:0005886">
    <property type="term" value="C:plasma membrane"/>
    <property type="evidence" value="ECO:0007669"/>
    <property type="project" value="TreeGrafter"/>
</dbReference>